<keyword evidence="4" id="KW-0808">Transferase</keyword>
<comment type="caution">
    <text evidence="4">The sequence shown here is derived from an EMBL/GenBank/DDBJ whole genome shotgun (WGS) entry which is preliminary data.</text>
</comment>
<feature type="domain" description="Methyltransferase type 11" evidence="2">
    <location>
        <begin position="273"/>
        <end position="360"/>
    </location>
</feature>
<name>A0A0A2VN35_BEABA</name>
<sequence>MTNSNFTEALYNEIAESYEEAYTDDPGITQAFERLKESHAPGSSILDIGCGPGGPASRLIAAGYNVTGIDVAQGMIDICQKLPSGTFLKVDMMKHETEAHFDGILSLFSLFQVSYAATYSMIFKMASWLRPGGTLVLAVIAGEDYIQDVSQLSKLRQNQHVVNADTSFMGRLVPSTLLTAKEWLRIVQEAGFVVQSVDRHDFEVAGFDSTEKHLFITAKRTHLEPLFGPFPLPAVKRGPSVLSESAWRAFAERLTRHDLDYVLEAVKGNKEVLDVGSGHGELPLSIAKKVGKAYAVEPNSDRNGLLVKKCSEAPVQVYKGTAENLPFEDNKFDAAVAVFILDYVDDLERSLREMARVVDPAAPNARIVIVQGTPDNEAINFINRACAHIAEESMARGESAVSHQGLLLATAARVFTQHGFGDIQVRRVPTDCVCSFPEADLSTRCKVAANILTDIWYKDHQRVEDMRAAFEPILEEHFSSCPWKVGDQAVLLMAKPTVEPSAVRMKV</sequence>
<evidence type="ECO:0000259" key="3">
    <source>
        <dbReference type="Pfam" id="PF13649"/>
    </source>
</evidence>
<dbReference type="InterPro" id="IPR041698">
    <property type="entry name" value="Methyltransf_25"/>
</dbReference>
<dbReference type="Pfam" id="PF08241">
    <property type="entry name" value="Methyltransf_11"/>
    <property type="match status" value="1"/>
</dbReference>
<dbReference type="GO" id="GO:0008757">
    <property type="term" value="F:S-adenosylmethionine-dependent methyltransferase activity"/>
    <property type="evidence" value="ECO:0007669"/>
    <property type="project" value="InterPro"/>
</dbReference>
<accession>A0A0A2VN35</accession>
<feature type="domain" description="Methyltransferase" evidence="3">
    <location>
        <begin position="45"/>
        <end position="133"/>
    </location>
</feature>
<proteinExistence type="inferred from homology"/>
<reference evidence="4 5" key="1">
    <citation type="submission" date="2012-10" db="EMBL/GenBank/DDBJ databases">
        <title>Genome sequencing and analysis of entomopathogenic fungi Beauveria bassiana D1-5.</title>
        <authorList>
            <person name="Li Q."/>
            <person name="Wang L."/>
            <person name="Zhang Z."/>
            <person name="Wang Q."/>
            <person name="Ren J."/>
            <person name="Wang M."/>
            <person name="Xu W."/>
            <person name="Wang J."/>
            <person name="Lu Y."/>
            <person name="Du Q."/>
            <person name="Sun Z."/>
        </authorList>
    </citation>
    <scope>NUCLEOTIDE SEQUENCE [LARGE SCALE GENOMIC DNA]</scope>
    <source>
        <strain evidence="4 5">D1-5</strain>
    </source>
</reference>
<protein>
    <submittedName>
        <fullName evidence="4">Demethylmenaquinone methyltransferase</fullName>
    </submittedName>
</protein>
<dbReference type="PANTHER" id="PTHR43591">
    <property type="entry name" value="METHYLTRANSFERASE"/>
    <property type="match status" value="1"/>
</dbReference>
<dbReference type="GO" id="GO:0032259">
    <property type="term" value="P:methylation"/>
    <property type="evidence" value="ECO:0007669"/>
    <property type="project" value="UniProtKB-KW"/>
</dbReference>
<dbReference type="SUPFAM" id="SSF53335">
    <property type="entry name" value="S-adenosyl-L-methionine-dependent methyltransferases"/>
    <property type="match status" value="2"/>
</dbReference>
<keyword evidence="4" id="KW-0489">Methyltransferase</keyword>
<evidence type="ECO:0000259" key="2">
    <source>
        <dbReference type="Pfam" id="PF08241"/>
    </source>
</evidence>
<dbReference type="Pfam" id="PF13649">
    <property type="entry name" value="Methyltransf_25"/>
    <property type="match status" value="1"/>
</dbReference>
<evidence type="ECO:0000313" key="4">
    <source>
        <dbReference type="EMBL" id="KGQ07575.1"/>
    </source>
</evidence>
<dbReference type="EMBL" id="ANFO01000674">
    <property type="protein sequence ID" value="KGQ07575.1"/>
    <property type="molecule type" value="Genomic_DNA"/>
</dbReference>
<dbReference type="STRING" id="1245745.A0A0A2VN35"/>
<dbReference type="Gene3D" id="3.40.50.150">
    <property type="entry name" value="Vaccinia Virus protein VP39"/>
    <property type="match status" value="2"/>
</dbReference>
<gene>
    <name evidence="4" type="ORF">BBAD15_g7116</name>
</gene>
<evidence type="ECO:0000256" key="1">
    <source>
        <dbReference type="ARBA" id="ARBA00038158"/>
    </source>
</evidence>
<dbReference type="eggNOG" id="ENOG502SHJW">
    <property type="taxonomic scope" value="Eukaryota"/>
</dbReference>
<dbReference type="Proteomes" id="UP000030106">
    <property type="component" value="Unassembled WGS sequence"/>
</dbReference>
<organism evidence="4 5">
    <name type="scientific">Beauveria bassiana D1-5</name>
    <dbReference type="NCBI Taxonomy" id="1245745"/>
    <lineage>
        <taxon>Eukaryota</taxon>
        <taxon>Fungi</taxon>
        <taxon>Dikarya</taxon>
        <taxon>Ascomycota</taxon>
        <taxon>Pezizomycotina</taxon>
        <taxon>Sordariomycetes</taxon>
        <taxon>Hypocreomycetidae</taxon>
        <taxon>Hypocreales</taxon>
        <taxon>Cordycipitaceae</taxon>
        <taxon>Beauveria</taxon>
    </lineage>
</organism>
<dbReference type="CDD" id="cd02440">
    <property type="entry name" value="AdoMet_MTases"/>
    <property type="match status" value="2"/>
</dbReference>
<dbReference type="AlphaFoldDB" id="A0A0A2VN35"/>
<evidence type="ECO:0000313" key="5">
    <source>
        <dbReference type="Proteomes" id="UP000030106"/>
    </source>
</evidence>
<dbReference type="InterPro" id="IPR013216">
    <property type="entry name" value="Methyltransf_11"/>
</dbReference>
<comment type="similarity">
    <text evidence="1">Belongs to the methyltransferase superfamily. LaeA methyltransferase family.</text>
</comment>
<dbReference type="OrthoDB" id="540004at2759"/>
<dbReference type="InterPro" id="IPR029063">
    <property type="entry name" value="SAM-dependent_MTases_sf"/>
</dbReference>
<dbReference type="HOGENOM" id="CLU_049332_1_0_1"/>